<dbReference type="InterPro" id="IPR000477">
    <property type="entry name" value="RT_dom"/>
</dbReference>
<dbReference type="Pfam" id="PF00078">
    <property type="entry name" value="RVT_1"/>
    <property type="match status" value="1"/>
</dbReference>
<feature type="region of interest" description="Disordered" evidence="1">
    <location>
        <begin position="1233"/>
        <end position="1262"/>
    </location>
</feature>
<dbReference type="SUPFAM" id="SSF56672">
    <property type="entry name" value="DNA/RNA polymerases"/>
    <property type="match status" value="1"/>
</dbReference>
<feature type="compositionally biased region" description="Polar residues" evidence="1">
    <location>
        <begin position="42"/>
        <end position="53"/>
    </location>
</feature>
<dbReference type="EMBL" id="BKCJ010134284">
    <property type="protein sequence ID" value="GEX85065.1"/>
    <property type="molecule type" value="Genomic_DNA"/>
</dbReference>
<feature type="region of interest" description="Disordered" evidence="1">
    <location>
        <begin position="15"/>
        <end position="69"/>
    </location>
</feature>
<dbReference type="PANTHER" id="PTHR33116">
    <property type="entry name" value="REVERSE TRANSCRIPTASE ZINC-BINDING DOMAIN-CONTAINING PROTEIN-RELATED-RELATED"/>
    <property type="match status" value="1"/>
</dbReference>
<evidence type="ECO:0000313" key="3">
    <source>
        <dbReference type="EMBL" id="GEX85065.1"/>
    </source>
</evidence>
<comment type="caution">
    <text evidence="3">The sequence shown here is derived from an EMBL/GenBank/DDBJ whole genome shotgun (WGS) entry which is preliminary data.</text>
</comment>
<organism evidence="3">
    <name type="scientific">Tanacetum cinerariifolium</name>
    <name type="common">Dalmatian daisy</name>
    <name type="synonym">Chrysanthemum cinerariifolium</name>
    <dbReference type="NCBI Taxonomy" id="118510"/>
    <lineage>
        <taxon>Eukaryota</taxon>
        <taxon>Viridiplantae</taxon>
        <taxon>Streptophyta</taxon>
        <taxon>Embryophyta</taxon>
        <taxon>Tracheophyta</taxon>
        <taxon>Spermatophyta</taxon>
        <taxon>Magnoliopsida</taxon>
        <taxon>eudicotyledons</taxon>
        <taxon>Gunneridae</taxon>
        <taxon>Pentapetalae</taxon>
        <taxon>asterids</taxon>
        <taxon>campanulids</taxon>
        <taxon>Asterales</taxon>
        <taxon>Asteraceae</taxon>
        <taxon>Asteroideae</taxon>
        <taxon>Anthemideae</taxon>
        <taxon>Anthemidinae</taxon>
        <taxon>Tanacetum</taxon>
    </lineage>
</organism>
<feature type="compositionally biased region" description="Basic and acidic residues" evidence="1">
    <location>
        <begin position="15"/>
        <end position="27"/>
    </location>
</feature>
<sequence>MNSIEQCIVERARHEQEIRIETQHSEQPENMNDTSLMKKVDSNTTPDSSNMCNNKFKDDQNADDHENEMEKEDLVMATKSLVDDLDTFITKLNFDDHATNGSNIATAGVLQSVHNKVSSSFVSILQNKPLSKVVKITKMRNKEVVEGAAVALLMPWRRRSTYARALIEVHADRDLKESIVIAIPLGPHKGHFLATIDIEYEWKPSWCLTCLVFDHTNDKCSKLPKEVSIKAVDNDGFAELHYRCVERGETSKSSDMPSSTERVDVVVPKPNVTLKNSFSSLGMDDMDVEQDPEVGKDFKHVLNVSDSEVDEEIILDDRNGKCISDIKKGASTLVDFKVEKKEVFCYVIYAHNRYTHRRALWKGLSHHKLYVCNHPWCLMGNLKQVMDVNNYGLRFTWNQNPKGTNGILKKLDRVMANLEFNEDFMGVHAIFKPYRLSNHSSLVLTIPIPTFTRPKPFKVFNILTRNDQFKEESHEAALIEEHFLKKKAKIQWIKEGDSNSSYFHKTVKSRVSRSRIDVITNNEGTLFENKMVADVFVSHYEMFLGQAGITRGFNNDNLFKSCLDNQIALDMVRVAWDIVANDATDTICEIFTNGKLLKELNHTIIALNPKVKSPLRVNDYRPISCCNVLFKCISKIIANRIKQCLKYLVSPNQSAFVPGRSISNNILLTQELMHNYHLDRGTPRCAFKVDIQKAYDTVDWDFLQEVLYGFGFHTRMIAWIMECVSTTSYSICINGSLHGYFQGKRGLHQGDPLSLYLFTLIMETLTLMIQRRVLDSGSFTYHKYCSRLELINLCFTDDLFLFANGDVQSVRVTKEAQDKFKHASGLIPSLPKSMTYFYSVLNHTKISILNVLPFEEGQLPVKYLEVPLVSSRLMIRDCKELVEKIQIRIQDWKNKSLSIAAHEGFLWSHGSKGKAKVAWEVICLPKDEGGLGIRRLEYFNSTLMVANVWKLSSLKESLWVKWIHEYKLKGRSFWDTRLCGNIYWGWRKILVKIGYGSSTSLWFDHWCDIGPLSALITTRAISCAGLDLSSKGSLDRFEWRAGGVPKPFSVSNVWNSIRPRDDKVNWYALVWYASCIPQHAFNIWLIIKRKFKTQDLVRVWDASTSLGSVYDGLGASVPNIYSILSHLLPLAKRRSMKIVIAKLTNFYTCYRVHYVRCLAQASFVYSEEIQGWWFFPIGVIGNSLKHVSFQLPKEFVGLNDMVHNYYLEKAKKKSQLQKDKALNPKPSMITPARLTSIANGSKPKPRNSYQQPRNWPPPMSGRVTNKVVYKAKKPRNQKPFLKSKDLACPTYRKCIYSANRDQCILKYLSKIPIRKSVDTCYNTNDSASPLGKETPNPNTTICANSSYLSAGTSKAFEPISSQG</sequence>
<dbReference type="Pfam" id="PF13966">
    <property type="entry name" value="zf-RVT"/>
    <property type="match status" value="1"/>
</dbReference>
<accession>A0A699HAS3</accession>
<reference evidence="3" key="1">
    <citation type="journal article" date="2019" name="Sci. Rep.">
        <title>Draft genome of Tanacetum cinerariifolium, the natural source of mosquito coil.</title>
        <authorList>
            <person name="Yamashiro T."/>
            <person name="Shiraishi A."/>
            <person name="Satake H."/>
            <person name="Nakayama K."/>
        </authorList>
    </citation>
    <scope>NUCLEOTIDE SEQUENCE</scope>
</reference>
<feature type="compositionally biased region" description="Basic and acidic residues" evidence="1">
    <location>
        <begin position="55"/>
        <end position="64"/>
    </location>
</feature>
<dbReference type="PROSITE" id="PS50878">
    <property type="entry name" value="RT_POL"/>
    <property type="match status" value="1"/>
</dbReference>
<evidence type="ECO:0000259" key="2">
    <source>
        <dbReference type="PROSITE" id="PS50878"/>
    </source>
</evidence>
<dbReference type="InterPro" id="IPR043502">
    <property type="entry name" value="DNA/RNA_pol_sf"/>
</dbReference>
<protein>
    <recommendedName>
        <fullName evidence="2">Reverse transcriptase domain-containing protein</fullName>
    </recommendedName>
</protein>
<dbReference type="PANTHER" id="PTHR33116:SF76">
    <property type="entry name" value="DUF4283 DOMAIN-CONTAINING PROTEIN"/>
    <property type="match status" value="1"/>
</dbReference>
<evidence type="ECO:0000256" key="1">
    <source>
        <dbReference type="SAM" id="MobiDB-lite"/>
    </source>
</evidence>
<dbReference type="InterPro" id="IPR026960">
    <property type="entry name" value="RVT-Znf"/>
</dbReference>
<name>A0A699HAS3_TANCI</name>
<feature type="domain" description="Reverse transcriptase" evidence="2">
    <location>
        <begin position="589"/>
        <end position="868"/>
    </location>
</feature>
<dbReference type="CDD" id="cd01650">
    <property type="entry name" value="RT_nLTR_like"/>
    <property type="match status" value="1"/>
</dbReference>
<gene>
    <name evidence="3" type="ORF">Tci_357040</name>
</gene>
<proteinExistence type="predicted"/>